<accession>A0AAW0EG23</accession>
<feature type="compositionally biased region" description="Basic residues" evidence="1">
    <location>
        <begin position="454"/>
        <end position="464"/>
    </location>
</feature>
<sequence>MSDPNRCAGFDEDSGQQCICRRVEETYVDDNGRTICKSCRHIASAHPSSKPNITSFVKSFVDKAKQDTSKSGSSSTTKASQEEAAAETSAGLRSQKKRKSDSSEAGPSSKKANKGSKVNSKEKQAGRDVKYAKDVLVVGGLKADGTLRNAVTPSREEINGKLKVHQLAVYTTLTTQLIVNTGWTNKEADAEVRRLFPEPMAFLQKMHPGEPHLWRVASSFKNRLTVDPELAPTGLEIANSCLVPGRTSTERIIYFATAYKIASRHWDWVLSESSELGSDVDTLPSEDIVHAAPKPKPAYKGKGKGKAIEVKQESSNDELDESDMRKAAKLRTVTRLASGAIKRKPLFIPEEPEVTVIDDDEYFPASDFVTHATEEDLQPSTSTSIASSSFAPSTSAFVATFSAWAPPPVTVPAQAPTSATAATPSAPLLDDDGGESVYYIPPPPRLQVPPTSHRFQRMGKGRGN</sequence>
<evidence type="ECO:0000313" key="2">
    <source>
        <dbReference type="EMBL" id="KAK7063410.1"/>
    </source>
</evidence>
<comment type="caution">
    <text evidence="2">The sequence shown here is derived from an EMBL/GenBank/DDBJ whole genome shotgun (WGS) entry which is preliminary data.</text>
</comment>
<feature type="region of interest" description="Disordered" evidence="1">
    <location>
        <begin position="66"/>
        <end position="126"/>
    </location>
</feature>
<keyword evidence="3" id="KW-1185">Reference proteome</keyword>
<feature type="compositionally biased region" description="Low complexity" evidence="1">
    <location>
        <begin position="69"/>
        <end position="90"/>
    </location>
</feature>
<proteinExistence type="predicted"/>
<feature type="region of interest" description="Disordered" evidence="1">
    <location>
        <begin position="291"/>
        <end position="322"/>
    </location>
</feature>
<gene>
    <name evidence="2" type="ORF">R3P38DRAFT_2490956</name>
</gene>
<feature type="region of interest" description="Disordered" evidence="1">
    <location>
        <begin position="413"/>
        <end position="464"/>
    </location>
</feature>
<evidence type="ECO:0000313" key="3">
    <source>
        <dbReference type="Proteomes" id="UP001362999"/>
    </source>
</evidence>
<evidence type="ECO:0000256" key="1">
    <source>
        <dbReference type="SAM" id="MobiDB-lite"/>
    </source>
</evidence>
<reference evidence="2 3" key="1">
    <citation type="journal article" date="2024" name="J Genomics">
        <title>Draft genome sequencing and assembly of Favolaschia claudopus CIRM-BRFM 2984 isolated from oak limbs.</title>
        <authorList>
            <person name="Navarro D."/>
            <person name="Drula E."/>
            <person name="Chaduli D."/>
            <person name="Cazenave R."/>
            <person name="Ahrendt S."/>
            <person name="Wang J."/>
            <person name="Lipzen A."/>
            <person name="Daum C."/>
            <person name="Barry K."/>
            <person name="Grigoriev I.V."/>
            <person name="Favel A."/>
            <person name="Rosso M.N."/>
            <person name="Martin F."/>
        </authorList>
    </citation>
    <scope>NUCLEOTIDE SEQUENCE [LARGE SCALE GENOMIC DNA]</scope>
    <source>
        <strain evidence="2 3">CIRM-BRFM 2984</strain>
    </source>
</reference>
<feature type="compositionally biased region" description="Low complexity" evidence="1">
    <location>
        <begin position="413"/>
        <end position="427"/>
    </location>
</feature>
<dbReference type="Proteomes" id="UP001362999">
    <property type="component" value="Unassembled WGS sequence"/>
</dbReference>
<dbReference type="EMBL" id="JAWWNJ010000001">
    <property type="protein sequence ID" value="KAK7063410.1"/>
    <property type="molecule type" value="Genomic_DNA"/>
</dbReference>
<dbReference type="AlphaFoldDB" id="A0AAW0EG23"/>
<protein>
    <submittedName>
        <fullName evidence="2">Uncharacterized protein</fullName>
    </submittedName>
</protein>
<name>A0AAW0EG23_9AGAR</name>
<organism evidence="2 3">
    <name type="scientific">Favolaschia claudopus</name>
    <dbReference type="NCBI Taxonomy" id="2862362"/>
    <lineage>
        <taxon>Eukaryota</taxon>
        <taxon>Fungi</taxon>
        <taxon>Dikarya</taxon>
        <taxon>Basidiomycota</taxon>
        <taxon>Agaricomycotina</taxon>
        <taxon>Agaricomycetes</taxon>
        <taxon>Agaricomycetidae</taxon>
        <taxon>Agaricales</taxon>
        <taxon>Marasmiineae</taxon>
        <taxon>Mycenaceae</taxon>
        <taxon>Favolaschia</taxon>
    </lineage>
</organism>